<keyword evidence="9" id="KW-1185">Reference proteome</keyword>
<dbReference type="InterPro" id="IPR013431">
    <property type="entry name" value="Delta_60_rpt"/>
</dbReference>
<protein>
    <submittedName>
        <fullName evidence="8">Putative delta-60 repeat protein</fullName>
    </submittedName>
</protein>
<sequence length="589" mass="57872">MQKQTPLPSIVALLLASTAVPITAIAAPGDLDPSFGIGGLVRDPMPGAGARATAVAIDANGRIVVAGTSSVNVIDGNFGVLRLDPDGAPDASFGNGGRVSEGYVAGSDDDAYGVVLQGDGRIVVAGTSFTIATASDLAALRLEQDGSVDTSFGNHGNGWMTSGRGGTDVGLALASAPSGFFIAGYLDGSIDLDAGGLLLDTLGMPAPLFGDAGFAVAGIDSHAAAAAALQADGKPLLGGTGDTGGGIIARFATDGTPDPTFAGDGRAELGPDLGIEDLRVLADGRIVAVGHHLTDAVVLRLLADGNLDPAFGNGGVFTLTAASQSAQQIFANAIAVQGDGALVVAGNAISVADGSMLLVFRVSPDGTPDAGFGNAGARLVDAPTDLFGEAVAVQADGAIVVAGSDRGPNPSSSDDQFLVARFLGGAGAGGLPRISIADASRAEGNVGSALMSFDLVLDVPSAASVSVDVATDLGTATPGVDYTPTTATLSFPPGTTSVVFQVPVIGDTVPEADETFLVRLSAPVGALLGDAEAVGTIIDDDAGMPAGAPVAAPGPGPFALGVLAGLLGLGGALVVRRRRAEHGLRSTSR</sequence>
<comment type="caution">
    <text evidence="8">The sequence shown here is derived from an EMBL/GenBank/DDBJ whole genome shotgun (WGS) entry which is preliminary data.</text>
</comment>
<organism evidence="8 9">
    <name type="scientific">Dokdonella fugitiva</name>
    <dbReference type="NCBI Taxonomy" id="328517"/>
    <lineage>
        <taxon>Bacteria</taxon>
        <taxon>Pseudomonadati</taxon>
        <taxon>Pseudomonadota</taxon>
        <taxon>Gammaproteobacteria</taxon>
        <taxon>Lysobacterales</taxon>
        <taxon>Rhodanobacteraceae</taxon>
        <taxon>Dokdonella</taxon>
    </lineage>
</organism>
<evidence type="ECO:0000256" key="1">
    <source>
        <dbReference type="ARBA" id="ARBA00022729"/>
    </source>
</evidence>
<dbReference type="Gene3D" id="2.80.10.50">
    <property type="match status" value="3"/>
</dbReference>
<name>A0A4R2I283_9GAMM</name>
<keyword evidence="4" id="KW-0813">Transport</keyword>
<keyword evidence="2" id="KW-0677">Repeat</keyword>
<gene>
    <name evidence="8" type="ORF">EV148_109109</name>
</gene>
<evidence type="ECO:0000259" key="7">
    <source>
        <dbReference type="SMART" id="SM00237"/>
    </source>
</evidence>
<dbReference type="PANTHER" id="PTHR11878">
    <property type="entry name" value="SODIUM/CALCIUM EXCHANGER"/>
    <property type="match status" value="1"/>
</dbReference>
<feature type="chain" id="PRO_5020403579" evidence="6">
    <location>
        <begin position="27"/>
        <end position="589"/>
    </location>
</feature>
<dbReference type="Proteomes" id="UP000294862">
    <property type="component" value="Unassembled WGS sequence"/>
</dbReference>
<dbReference type="NCBIfam" id="TIGR02608">
    <property type="entry name" value="delta_60_rpt"/>
    <property type="match status" value="6"/>
</dbReference>
<dbReference type="EMBL" id="SLWQ01000009">
    <property type="protein sequence ID" value="TCO37756.1"/>
    <property type="molecule type" value="Genomic_DNA"/>
</dbReference>
<evidence type="ECO:0000313" key="8">
    <source>
        <dbReference type="EMBL" id="TCO37756.1"/>
    </source>
</evidence>
<keyword evidence="3" id="KW-0106">Calcium</keyword>
<feature type="signal peptide" evidence="6">
    <location>
        <begin position="1"/>
        <end position="26"/>
    </location>
</feature>
<reference evidence="8 9" key="1">
    <citation type="journal article" date="2015" name="Stand. Genomic Sci.">
        <title>Genomic Encyclopedia of Bacterial and Archaeal Type Strains, Phase III: the genomes of soil and plant-associated and newly described type strains.</title>
        <authorList>
            <person name="Whitman W.B."/>
            <person name="Woyke T."/>
            <person name="Klenk H.P."/>
            <person name="Zhou Y."/>
            <person name="Lilburn T.G."/>
            <person name="Beck B.J."/>
            <person name="De Vos P."/>
            <person name="Vandamme P."/>
            <person name="Eisen J.A."/>
            <person name="Garrity G."/>
            <person name="Hugenholtz P."/>
            <person name="Kyrpides N.C."/>
        </authorList>
    </citation>
    <scope>NUCLEOTIDE SEQUENCE [LARGE SCALE GENOMIC DNA]</scope>
    <source>
        <strain evidence="8 9">A3</strain>
    </source>
</reference>
<feature type="domain" description="Calx-beta" evidence="7">
    <location>
        <begin position="426"/>
        <end position="521"/>
    </location>
</feature>
<dbReference type="RefSeq" id="WP_158287495.1">
    <property type="nucleotide sequence ID" value="NZ_SLWQ01000009.1"/>
</dbReference>
<evidence type="ECO:0000313" key="9">
    <source>
        <dbReference type="Proteomes" id="UP000294862"/>
    </source>
</evidence>
<dbReference type="OrthoDB" id="9805017at2"/>
<proteinExistence type="predicted"/>
<dbReference type="AlphaFoldDB" id="A0A4R2I283"/>
<keyword evidence="4" id="KW-0406">Ion transport</keyword>
<dbReference type="Gene3D" id="2.60.40.2030">
    <property type="match status" value="1"/>
</dbReference>
<dbReference type="SUPFAM" id="SSF141072">
    <property type="entry name" value="CalX-like"/>
    <property type="match status" value="1"/>
</dbReference>
<dbReference type="InterPro" id="IPR051171">
    <property type="entry name" value="CaCA"/>
</dbReference>
<dbReference type="SMART" id="SM00237">
    <property type="entry name" value="Calx_beta"/>
    <property type="match status" value="1"/>
</dbReference>
<dbReference type="GO" id="GO:0016020">
    <property type="term" value="C:membrane"/>
    <property type="evidence" value="ECO:0007669"/>
    <property type="project" value="InterPro"/>
</dbReference>
<keyword evidence="1 6" id="KW-0732">Signal</keyword>
<dbReference type="GO" id="GO:0007154">
    <property type="term" value="P:cell communication"/>
    <property type="evidence" value="ECO:0007669"/>
    <property type="project" value="InterPro"/>
</dbReference>
<evidence type="ECO:0000256" key="2">
    <source>
        <dbReference type="ARBA" id="ARBA00022737"/>
    </source>
</evidence>
<dbReference type="GO" id="GO:0030001">
    <property type="term" value="P:metal ion transport"/>
    <property type="evidence" value="ECO:0007669"/>
    <property type="project" value="TreeGrafter"/>
</dbReference>
<dbReference type="InterPro" id="IPR003644">
    <property type="entry name" value="Calx_beta"/>
</dbReference>
<evidence type="ECO:0000256" key="3">
    <source>
        <dbReference type="ARBA" id="ARBA00022837"/>
    </source>
</evidence>
<feature type="transmembrane region" description="Helical" evidence="5">
    <location>
        <begin position="558"/>
        <end position="575"/>
    </location>
</feature>
<dbReference type="Pfam" id="PF03160">
    <property type="entry name" value="Calx-beta"/>
    <property type="match status" value="1"/>
</dbReference>
<dbReference type="PANTHER" id="PTHR11878:SF65">
    <property type="entry name" value="NA_CA-EXCHANGE PROTEIN, ISOFORM G"/>
    <property type="match status" value="1"/>
</dbReference>
<keyword evidence="5" id="KW-1133">Transmembrane helix</keyword>
<keyword evidence="5" id="KW-0472">Membrane</keyword>
<evidence type="ECO:0000256" key="6">
    <source>
        <dbReference type="SAM" id="SignalP"/>
    </source>
</evidence>
<evidence type="ECO:0000256" key="5">
    <source>
        <dbReference type="SAM" id="Phobius"/>
    </source>
</evidence>
<accession>A0A4R2I283</accession>
<dbReference type="Pfam" id="PF17164">
    <property type="entry name" value="DUF5122"/>
    <property type="match status" value="5"/>
</dbReference>
<dbReference type="InterPro" id="IPR038081">
    <property type="entry name" value="CalX-like_sf"/>
</dbReference>
<evidence type="ECO:0000256" key="4">
    <source>
        <dbReference type="ARBA" id="ARBA00023065"/>
    </source>
</evidence>
<keyword evidence="5" id="KW-0812">Transmembrane</keyword>